<dbReference type="InterPro" id="IPR027417">
    <property type="entry name" value="P-loop_NTPase"/>
</dbReference>
<gene>
    <name evidence="1" type="ORF">EVAR_69549_1</name>
</gene>
<keyword evidence="2" id="KW-1185">Reference proteome</keyword>
<proteinExistence type="predicted"/>
<evidence type="ECO:0000313" key="1">
    <source>
        <dbReference type="EMBL" id="GBP94908.1"/>
    </source>
</evidence>
<accession>A0A4C2A4B6</accession>
<dbReference type="AlphaFoldDB" id="A0A4C2A4B6"/>
<dbReference type="OrthoDB" id="9995375at2759"/>
<name>A0A4C2A4B6_EUMVA</name>
<comment type="caution">
    <text evidence="1">The sequence shown here is derived from an EMBL/GenBank/DDBJ whole genome shotgun (WGS) entry which is preliminary data.</text>
</comment>
<organism evidence="1 2">
    <name type="scientific">Eumeta variegata</name>
    <name type="common">Bagworm moth</name>
    <name type="synonym">Eumeta japonica</name>
    <dbReference type="NCBI Taxonomy" id="151549"/>
    <lineage>
        <taxon>Eukaryota</taxon>
        <taxon>Metazoa</taxon>
        <taxon>Ecdysozoa</taxon>
        <taxon>Arthropoda</taxon>
        <taxon>Hexapoda</taxon>
        <taxon>Insecta</taxon>
        <taxon>Pterygota</taxon>
        <taxon>Neoptera</taxon>
        <taxon>Endopterygota</taxon>
        <taxon>Lepidoptera</taxon>
        <taxon>Glossata</taxon>
        <taxon>Ditrysia</taxon>
        <taxon>Tineoidea</taxon>
        <taxon>Psychidae</taxon>
        <taxon>Oiketicinae</taxon>
        <taxon>Eumeta</taxon>
    </lineage>
</organism>
<evidence type="ECO:0000313" key="2">
    <source>
        <dbReference type="Proteomes" id="UP000299102"/>
    </source>
</evidence>
<protein>
    <submittedName>
        <fullName evidence="1">Uncharacterized protein</fullName>
    </submittedName>
</protein>
<dbReference type="EMBL" id="BGZK01002559">
    <property type="protein sequence ID" value="GBP94908.1"/>
    <property type="molecule type" value="Genomic_DNA"/>
</dbReference>
<dbReference type="Gene3D" id="3.40.50.300">
    <property type="entry name" value="P-loop containing nucleotide triphosphate hydrolases"/>
    <property type="match status" value="1"/>
</dbReference>
<dbReference type="Proteomes" id="UP000299102">
    <property type="component" value="Unassembled WGS sequence"/>
</dbReference>
<reference evidence="1 2" key="1">
    <citation type="journal article" date="2019" name="Commun. Biol.">
        <title>The bagworm genome reveals a unique fibroin gene that provides high tensile strength.</title>
        <authorList>
            <person name="Kono N."/>
            <person name="Nakamura H."/>
            <person name="Ohtoshi R."/>
            <person name="Tomita M."/>
            <person name="Numata K."/>
            <person name="Arakawa K."/>
        </authorList>
    </citation>
    <scope>NUCLEOTIDE SEQUENCE [LARGE SCALE GENOMIC DNA]</scope>
</reference>
<sequence length="119" mass="13605">MVYVRPNLTKELLCTYRNPMDAAYALNEGLTSEGTVIVRTTAKQKLYDSVPHVTVAITRNTVSCVYYTDNGEDAVDRFVNRALPANDEKIYYNAKMAIRNRDRKVMDVFGRPARQNPRL</sequence>